<protein>
    <recommendedName>
        <fullName evidence="5">Peptidase M20 dimerisation domain-containing protein</fullName>
    </recommendedName>
</protein>
<dbReference type="Proteomes" id="UP000177871">
    <property type="component" value="Unassembled WGS sequence"/>
</dbReference>
<dbReference type="PANTHER" id="PTHR43270:SF12">
    <property type="entry name" value="SUCCINYL-DIAMINOPIMELATE DESUCCINYLASE"/>
    <property type="match status" value="1"/>
</dbReference>
<evidence type="ECO:0000256" key="4">
    <source>
        <dbReference type="SAM" id="MobiDB-lite"/>
    </source>
</evidence>
<dbReference type="GO" id="GO:0008233">
    <property type="term" value="F:peptidase activity"/>
    <property type="evidence" value="ECO:0007669"/>
    <property type="project" value="UniProtKB-KW"/>
</dbReference>
<feature type="domain" description="Peptidase M20 dimerisation" evidence="5">
    <location>
        <begin position="234"/>
        <end position="377"/>
    </location>
</feature>
<organism evidence="6 7">
    <name type="scientific">Candidatus Gottesmanbacteria bacterium RIFCSPHIGHO2_01_FULL_47_48</name>
    <dbReference type="NCBI Taxonomy" id="1798381"/>
    <lineage>
        <taxon>Bacteria</taxon>
        <taxon>Candidatus Gottesmaniibacteriota</taxon>
    </lineage>
</organism>
<reference evidence="6 7" key="1">
    <citation type="journal article" date="2016" name="Nat. Commun.">
        <title>Thousands of microbial genomes shed light on interconnected biogeochemical processes in an aquifer system.</title>
        <authorList>
            <person name="Anantharaman K."/>
            <person name="Brown C.T."/>
            <person name="Hug L.A."/>
            <person name="Sharon I."/>
            <person name="Castelle C.J."/>
            <person name="Probst A.J."/>
            <person name="Thomas B.C."/>
            <person name="Singh A."/>
            <person name="Wilkins M.J."/>
            <person name="Karaoz U."/>
            <person name="Brodie E.L."/>
            <person name="Williams K.H."/>
            <person name="Hubbard S.S."/>
            <person name="Banfield J.F."/>
        </authorList>
    </citation>
    <scope>NUCLEOTIDE SEQUENCE [LARGE SCALE GENOMIC DNA]</scope>
</reference>
<dbReference type="Pfam" id="PF07687">
    <property type="entry name" value="M20_dimer"/>
    <property type="match status" value="1"/>
</dbReference>
<dbReference type="SUPFAM" id="SSF55031">
    <property type="entry name" value="Bacterial exopeptidase dimerisation domain"/>
    <property type="match status" value="1"/>
</dbReference>
<sequence length="478" mass="53171">MESYLALLREFVFFKTISTDPAYKNEIEKCVTWLSGLFKENGFEVEIWRGEGNPVVYADYRLPITDYRQKETILVYGHYDVQPAYASGFGEASPLRSGEGEASPLRSGEGEAKPAEELWKKEGWKRDPFILRKVGDRLVARGVIDNKGQILIHMATVFKLIREGKLKYNIKFLIEGDEETGAGDLRKQIKINKEKLKVDHVLVSDGEIVGDSPVIELSFRGGFNCTLHYATALTNVHSGIYGCAIPNAAYELAKFAAGLYDKNNRVVVPGFYDGVDKISPEQKTNSKKLLKLSGDVLGMIGAKKMLTEPGLDFFTQTGLRPALEVTGFKSGYISEGYANIIPATAEVKMNVRLVTSQDPDRVASALEKYVKKVTPKHVDFKFTVFGKHFPIRVDVSNDKTQLVKRLLRGSHGKEAVHRHIGGAIPIVFDFVNELKANTIMVPLCNEDCNMHGAGENFRVDLVEKGLDFSGRFFGNASS</sequence>
<dbReference type="InterPro" id="IPR036264">
    <property type="entry name" value="Bact_exopeptidase_dim_dom"/>
</dbReference>
<feature type="region of interest" description="Disordered" evidence="4">
    <location>
        <begin position="92"/>
        <end position="112"/>
    </location>
</feature>
<keyword evidence="1" id="KW-0645">Protease</keyword>
<dbReference type="InterPro" id="IPR002933">
    <property type="entry name" value="Peptidase_M20"/>
</dbReference>
<dbReference type="Pfam" id="PF01546">
    <property type="entry name" value="Peptidase_M20"/>
    <property type="match status" value="1"/>
</dbReference>
<dbReference type="EMBL" id="MFJK01000011">
    <property type="protein sequence ID" value="OGG18962.1"/>
    <property type="molecule type" value="Genomic_DNA"/>
</dbReference>
<dbReference type="Gene3D" id="3.30.70.360">
    <property type="match status" value="1"/>
</dbReference>
<evidence type="ECO:0000313" key="7">
    <source>
        <dbReference type="Proteomes" id="UP000177871"/>
    </source>
</evidence>
<evidence type="ECO:0000313" key="6">
    <source>
        <dbReference type="EMBL" id="OGG18962.1"/>
    </source>
</evidence>
<keyword evidence="3" id="KW-0378">Hydrolase</keyword>
<dbReference type="PANTHER" id="PTHR43270">
    <property type="entry name" value="BETA-ALA-HIS DIPEPTIDASE"/>
    <property type="match status" value="1"/>
</dbReference>
<dbReference type="AlphaFoldDB" id="A0A1F6A3B5"/>
<dbReference type="InterPro" id="IPR011650">
    <property type="entry name" value="Peptidase_M20_dimer"/>
</dbReference>
<name>A0A1F6A3B5_9BACT</name>
<dbReference type="Gene3D" id="3.40.630.10">
    <property type="entry name" value="Zn peptidases"/>
    <property type="match status" value="1"/>
</dbReference>
<keyword evidence="2" id="KW-0479">Metal-binding</keyword>
<accession>A0A1F6A3B5</accession>
<evidence type="ECO:0000259" key="5">
    <source>
        <dbReference type="Pfam" id="PF07687"/>
    </source>
</evidence>
<dbReference type="STRING" id="1798381.A2721_02375"/>
<dbReference type="GO" id="GO:0006508">
    <property type="term" value="P:proteolysis"/>
    <property type="evidence" value="ECO:0007669"/>
    <property type="project" value="UniProtKB-KW"/>
</dbReference>
<comment type="caution">
    <text evidence="6">The sequence shown here is derived from an EMBL/GenBank/DDBJ whole genome shotgun (WGS) entry which is preliminary data.</text>
</comment>
<evidence type="ECO:0000256" key="1">
    <source>
        <dbReference type="ARBA" id="ARBA00022670"/>
    </source>
</evidence>
<dbReference type="InterPro" id="IPR051458">
    <property type="entry name" value="Cyt/Met_Dipeptidase"/>
</dbReference>
<evidence type="ECO:0000256" key="3">
    <source>
        <dbReference type="ARBA" id="ARBA00022801"/>
    </source>
</evidence>
<gene>
    <name evidence="6" type="ORF">A2721_02375</name>
</gene>
<proteinExistence type="predicted"/>
<dbReference type="SUPFAM" id="SSF53187">
    <property type="entry name" value="Zn-dependent exopeptidases"/>
    <property type="match status" value="1"/>
</dbReference>
<dbReference type="GO" id="GO:0046872">
    <property type="term" value="F:metal ion binding"/>
    <property type="evidence" value="ECO:0007669"/>
    <property type="project" value="UniProtKB-KW"/>
</dbReference>
<evidence type="ECO:0000256" key="2">
    <source>
        <dbReference type="ARBA" id="ARBA00022723"/>
    </source>
</evidence>